<name>A0AAI9V906_9PEZI</name>
<feature type="compositionally biased region" description="Polar residues" evidence="1">
    <location>
        <begin position="794"/>
        <end position="803"/>
    </location>
</feature>
<feature type="region of interest" description="Disordered" evidence="1">
    <location>
        <begin position="51"/>
        <end position="76"/>
    </location>
</feature>
<sequence>MSGIGGRIEVEEERSGEVEGEVWIGEWEEWKREKIVSLSKFWILGRAGRADEGGGGGGRGTSWGNEARPGTDRGRFGGFENRDHAKKFWGALEPDTWKKKNWGEGKVFLGTGCIFERGLSMHATPRWRGTLDISAKSKNDCEGKTGGKYLYLYLPYLPYTFPSPSSCWTHLEIGDNLAGWIATRKMLAGQGNSTKMEPNEKKKSLGRGNLGERFNHSEALKTKEDRRNLTKWTATIIDFASQAAQGRHFYIQLHAPHSLLDHHLSRPFPDDGSMQPQRQNVRRKSQGPPFLHTPRFQHAERERAEDRLLAAGWSLGNVAGAVRSGTAHHPRRFVAYTGCGLPMLPDDSPFSWVGVAYPYLTLPWEIGGGLFLFLFLSLPLAQNEPREGKKENKKSRCLSTGSQRETETPRDDYVISDVSHLVRLIPPNSEPGIGAVISHGAGIGTWDDDQAQRWTAWSDGTSTPTPMLRLAQHDLPGPVIFENQISKLRQGAISHGRSQNSGYYSRIRTQYTHSGISKMKARNARTENRRSMGAEMPVWARESFECFFFFFFFISVAVAGLFRPWFLRGASHLRLSPPCSVWHLQSGILLLLLFPLCGLVPVHTWIWMDAQHRFEIIPRFPWLTATTLRSHAAMEGIRARRRGCFTFQCLYLTYQRRVQIDYNPRSHPGGQVGECHWARLKVRSNQSTIRESERELWAPPDKRAEPTWSQLGLQIETQPPFDIDTDIAVTGGRTPPVSLDVFPLRSSVRLSDDGIWILSLCACSVCASCTKIGRREGKAPKKTTSPSADGAGTGTWSIRSPAQGSNFLWGTERESMSMSI</sequence>
<evidence type="ECO:0000256" key="2">
    <source>
        <dbReference type="SAM" id="Phobius"/>
    </source>
</evidence>
<keyword evidence="2" id="KW-0812">Transmembrane</keyword>
<gene>
    <name evidence="3" type="ORF">CCUS01_17181</name>
</gene>
<keyword evidence="2" id="KW-0472">Membrane</keyword>
<feature type="region of interest" description="Disordered" evidence="1">
    <location>
        <begin position="264"/>
        <end position="292"/>
    </location>
</feature>
<dbReference type="AlphaFoldDB" id="A0AAI9V906"/>
<organism evidence="3 4">
    <name type="scientific">Colletotrichum cuscutae</name>
    <dbReference type="NCBI Taxonomy" id="1209917"/>
    <lineage>
        <taxon>Eukaryota</taxon>
        <taxon>Fungi</taxon>
        <taxon>Dikarya</taxon>
        <taxon>Ascomycota</taxon>
        <taxon>Pezizomycotina</taxon>
        <taxon>Sordariomycetes</taxon>
        <taxon>Hypocreomycetidae</taxon>
        <taxon>Glomerellales</taxon>
        <taxon>Glomerellaceae</taxon>
        <taxon>Colletotrichum</taxon>
        <taxon>Colletotrichum acutatum species complex</taxon>
    </lineage>
</organism>
<accession>A0AAI9V906</accession>
<feature type="transmembrane region" description="Helical" evidence="2">
    <location>
        <begin position="362"/>
        <end position="381"/>
    </location>
</feature>
<reference evidence="3" key="1">
    <citation type="submission" date="2016-11" db="EMBL/GenBank/DDBJ databases">
        <title>The genome sequence of Colletotrichum cuscutae.</title>
        <authorList>
            <person name="Baroncelli R."/>
        </authorList>
    </citation>
    <scope>NUCLEOTIDE SEQUENCE</scope>
    <source>
        <strain evidence="3">IMI 304802</strain>
    </source>
</reference>
<keyword evidence="2" id="KW-1133">Transmembrane helix</keyword>
<feature type="transmembrane region" description="Helical" evidence="2">
    <location>
        <begin position="546"/>
        <end position="566"/>
    </location>
</feature>
<comment type="caution">
    <text evidence="3">The sequence shown here is derived from an EMBL/GenBank/DDBJ whole genome shotgun (WGS) entry which is preliminary data.</text>
</comment>
<feature type="transmembrane region" description="Helical" evidence="2">
    <location>
        <begin position="586"/>
        <end position="608"/>
    </location>
</feature>
<feature type="region of interest" description="Disordered" evidence="1">
    <location>
        <begin position="384"/>
        <end position="411"/>
    </location>
</feature>
<keyword evidence="4" id="KW-1185">Reference proteome</keyword>
<dbReference type="EMBL" id="MPDP01000172">
    <property type="protein sequence ID" value="KAK1473305.1"/>
    <property type="molecule type" value="Genomic_DNA"/>
</dbReference>
<protein>
    <submittedName>
        <fullName evidence="3">Uncharacterized protein</fullName>
    </submittedName>
</protein>
<feature type="region of interest" description="Disordered" evidence="1">
    <location>
        <begin position="190"/>
        <end position="216"/>
    </location>
</feature>
<evidence type="ECO:0000313" key="3">
    <source>
        <dbReference type="EMBL" id="KAK1473305.1"/>
    </source>
</evidence>
<evidence type="ECO:0000313" key="4">
    <source>
        <dbReference type="Proteomes" id="UP001239213"/>
    </source>
</evidence>
<proteinExistence type="predicted"/>
<dbReference type="Proteomes" id="UP001239213">
    <property type="component" value="Unassembled WGS sequence"/>
</dbReference>
<feature type="region of interest" description="Disordered" evidence="1">
    <location>
        <begin position="775"/>
        <end position="803"/>
    </location>
</feature>
<evidence type="ECO:0000256" key="1">
    <source>
        <dbReference type="SAM" id="MobiDB-lite"/>
    </source>
</evidence>